<gene>
    <name evidence="1" type="ORF">An16g07240</name>
</gene>
<proteinExistence type="predicted"/>
<dbReference type="KEGG" id="ang:An16g07240"/>
<accession>A0AAJ8C0M9</accession>
<reference evidence="1" key="2">
    <citation type="submission" date="2025-08" db="UniProtKB">
        <authorList>
            <consortium name="RefSeq"/>
        </authorList>
    </citation>
    <scope>IDENTIFICATION</scope>
</reference>
<organism evidence="1">
    <name type="scientific">Aspergillus niger</name>
    <dbReference type="NCBI Taxonomy" id="5061"/>
    <lineage>
        <taxon>Eukaryota</taxon>
        <taxon>Fungi</taxon>
        <taxon>Dikarya</taxon>
        <taxon>Ascomycota</taxon>
        <taxon>Pezizomycotina</taxon>
        <taxon>Eurotiomycetes</taxon>
        <taxon>Eurotiomycetidae</taxon>
        <taxon>Eurotiales</taxon>
        <taxon>Aspergillaceae</taxon>
        <taxon>Aspergillus</taxon>
        <taxon>Aspergillus subgen. Circumdati</taxon>
    </lineage>
</organism>
<protein>
    <submittedName>
        <fullName evidence="1">Uncharacterized protein</fullName>
    </submittedName>
</protein>
<name>A0AAJ8C0M9_ASPNG</name>
<dbReference type="AlphaFoldDB" id="A0AAJ8C0M9"/>
<dbReference type="RefSeq" id="XP_059606779.1">
    <property type="nucleotide sequence ID" value="XM_059745269.1"/>
</dbReference>
<sequence>MPAMIHRHDGINKVPEILCTWTKYVVESASLDIRHRPLGGQVTYCVSSTDVSGGACEQQRKRERVVDELGSVGVCQIEEQL</sequence>
<reference evidence="1" key="1">
    <citation type="submission" date="2025-02" db="EMBL/GenBank/DDBJ databases">
        <authorList>
            <consortium name="NCBI Genome Project"/>
        </authorList>
    </citation>
    <scope>NUCLEOTIDE SEQUENCE</scope>
</reference>
<dbReference type="VEuPathDB" id="FungiDB:An16g07240"/>
<dbReference type="GeneID" id="84593499"/>
<evidence type="ECO:0000313" key="1">
    <source>
        <dbReference type="RefSeq" id="XP_059606779.1"/>
    </source>
</evidence>